<reference evidence="3 4" key="1">
    <citation type="submission" date="2018-06" db="EMBL/GenBank/DDBJ databases">
        <title>Comparative genomics reveals the genomic features of Rhizophagus irregularis, R. cerebriforme, R. diaphanum and Gigaspora rosea, and their symbiotic lifestyle signature.</title>
        <authorList>
            <person name="Morin E."/>
            <person name="San Clemente H."/>
            <person name="Chen E.C.H."/>
            <person name="De La Providencia I."/>
            <person name="Hainaut M."/>
            <person name="Kuo A."/>
            <person name="Kohler A."/>
            <person name="Murat C."/>
            <person name="Tang N."/>
            <person name="Roy S."/>
            <person name="Loubradou J."/>
            <person name="Henrissat B."/>
            <person name="Grigoriev I.V."/>
            <person name="Corradi N."/>
            <person name="Roux C."/>
            <person name="Martin F.M."/>
        </authorList>
    </citation>
    <scope>NUCLEOTIDE SEQUENCE [LARGE SCALE GENOMIC DNA]</scope>
    <source>
        <strain evidence="3 4">DAOM 227022</strain>
    </source>
</reference>
<protein>
    <submittedName>
        <fullName evidence="3">Rtf2 RING-finger-domain-containing protein</fullName>
    </submittedName>
</protein>
<comment type="similarity">
    <text evidence="1">Belongs to the rtf2 family.</text>
</comment>
<accession>A0A397SRH3</accession>
<organism evidence="3 4">
    <name type="scientific">Glomus cerebriforme</name>
    <dbReference type="NCBI Taxonomy" id="658196"/>
    <lineage>
        <taxon>Eukaryota</taxon>
        <taxon>Fungi</taxon>
        <taxon>Fungi incertae sedis</taxon>
        <taxon>Mucoromycota</taxon>
        <taxon>Glomeromycotina</taxon>
        <taxon>Glomeromycetes</taxon>
        <taxon>Glomerales</taxon>
        <taxon>Glomeraceae</taxon>
        <taxon>Glomus</taxon>
    </lineage>
</organism>
<dbReference type="PANTHER" id="PTHR12775">
    <property type="entry name" value="PROTEIN C20ORF43 HOMOLOG"/>
    <property type="match status" value="1"/>
</dbReference>
<keyword evidence="4" id="KW-1185">Reference proteome</keyword>
<dbReference type="EMBL" id="QKYT01000247">
    <property type="protein sequence ID" value="RIA88780.1"/>
    <property type="molecule type" value="Genomic_DNA"/>
</dbReference>
<proteinExistence type="inferred from homology"/>
<dbReference type="STRING" id="658196.A0A397SRH3"/>
<sequence>MGNDGGSIPKRIELVKEKQKEVRPDQNAMKIATWFFCALSKRPLQDPVVACALGKLYNKDAIIEYLLNKNAYGDGDIICSHISNMKDVQSLKLAANPAFKETNGASIAHFDQGMVSRFICPITMKEMNGKLKFVYLNTCGCVFSEQGLKEVPSSTCIQCGKSFNQENVITINPSPVEQEKLKTDLEEKKTKAKEKKEKKKNKVAKQESGEVIAESSSSNAPNNKRKRENNSDEDPKQSPSKKPSIKSEVGVTANNTNSSTSVNCGIGGNSVTAVVNQKVQEHLVNTSSKTKQSKAIRSIYSKKKDDSVTESYLVRGTFNRYAA</sequence>
<evidence type="ECO:0000256" key="2">
    <source>
        <dbReference type="SAM" id="MobiDB-lite"/>
    </source>
</evidence>
<dbReference type="PANTHER" id="PTHR12775:SF0">
    <property type="entry name" value="REPLICATION TERMINATION FACTOR 2"/>
    <property type="match status" value="1"/>
</dbReference>
<dbReference type="CDD" id="cd16653">
    <property type="entry name" value="RING-like_Rtf2"/>
    <property type="match status" value="1"/>
</dbReference>
<feature type="compositionally biased region" description="Basic and acidic residues" evidence="2">
    <location>
        <begin position="180"/>
        <end position="189"/>
    </location>
</feature>
<comment type="caution">
    <text evidence="3">The sequence shown here is derived from an EMBL/GenBank/DDBJ whole genome shotgun (WGS) entry which is preliminary data.</text>
</comment>
<dbReference type="InterPro" id="IPR027799">
    <property type="entry name" value="Rtf2_RING-finger"/>
</dbReference>
<dbReference type="InterPro" id="IPR006735">
    <property type="entry name" value="Rtf2"/>
</dbReference>
<gene>
    <name evidence="3" type="ORF">C1645_773961</name>
</gene>
<feature type="region of interest" description="Disordered" evidence="2">
    <location>
        <begin position="180"/>
        <end position="260"/>
    </location>
</feature>
<dbReference type="AlphaFoldDB" id="A0A397SRH3"/>
<dbReference type="Pfam" id="PF04641">
    <property type="entry name" value="Rtf2"/>
    <property type="match status" value="1"/>
</dbReference>
<dbReference type="InterPro" id="IPR013083">
    <property type="entry name" value="Znf_RING/FYVE/PHD"/>
</dbReference>
<feature type="compositionally biased region" description="Basic residues" evidence="2">
    <location>
        <begin position="190"/>
        <end position="203"/>
    </location>
</feature>
<dbReference type="GO" id="GO:0005634">
    <property type="term" value="C:nucleus"/>
    <property type="evidence" value="ECO:0007669"/>
    <property type="project" value="TreeGrafter"/>
</dbReference>
<evidence type="ECO:0000313" key="3">
    <source>
        <dbReference type="EMBL" id="RIA88780.1"/>
    </source>
</evidence>
<dbReference type="OrthoDB" id="247013at2759"/>
<dbReference type="Proteomes" id="UP000265703">
    <property type="component" value="Unassembled WGS sequence"/>
</dbReference>
<feature type="compositionally biased region" description="Low complexity" evidence="2">
    <location>
        <begin position="237"/>
        <end position="260"/>
    </location>
</feature>
<dbReference type="Gene3D" id="3.30.40.10">
    <property type="entry name" value="Zinc/RING finger domain, C3HC4 (zinc finger)"/>
    <property type="match status" value="1"/>
</dbReference>
<evidence type="ECO:0000256" key="1">
    <source>
        <dbReference type="ARBA" id="ARBA00009885"/>
    </source>
</evidence>
<dbReference type="GO" id="GO:0006274">
    <property type="term" value="P:DNA replication termination"/>
    <property type="evidence" value="ECO:0007669"/>
    <property type="project" value="TreeGrafter"/>
</dbReference>
<name>A0A397SRH3_9GLOM</name>
<evidence type="ECO:0000313" key="4">
    <source>
        <dbReference type="Proteomes" id="UP000265703"/>
    </source>
</evidence>